<reference evidence="4 5" key="1">
    <citation type="journal article" date="2024" name="Nat. Commun.">
        <title>Phylogenomics reveals the evolutionary origins of lichenization in chlorophyte algae.</title>
        <authorList>
            <person name="Puginier C."/>
            <person name="Libourel C."/>
            <person name="Otte J."/>
            <person name="Skaloud P."/>
            <person name="Haon M."/>
            <person name="Grisel S."/>
            <person name="Petersen M."/>
            <person name="Berrin J.G."/>
            <person name="Delaux P.M."/>
            <person name="Dal Grande F."/>
            <person name="Keller J."/>
        </authorList>
    </citation>
    <scope>NUCLEOTIDE SEQUENCE [LARGE SCALE GENOMIC DNA]</scope>
    <source>
        <strain evidence="4 5">SAG 2145</strain>
    </source>
</reference>
<evidence type="ECO:0000259" key="3">
    <source>
        <dbReference type="PROSITE" id="PS50263"/>
    </source>
</evidence>
<feature type="domain" description="CN hydrolase" evidence="3">
    <location>
        <begin position="13"/>
        <end position="256"/>
    </location>
</feature>
<accession>A0AAW1S9Q2</accession>
<feature type="compositionally biased region" description="Polar residues" evidence="2">
    <location>
        <begin position="379"/>
        <end position="388"/>
    </location>
</feature>
<keyword evidence="5" id="KW-1185">Reference proteome</keyword>
<proteinExistence type="predicted"/>
<dbReference type="PROSITE" id="PS50263">
    <property type="entry name" value="CN_HYDROLASE"/>
    <property type="match status" value="1"/>
</dbReference>
<dbReference type="InterPro" id="IPR003010">
    <property type="entry name" value="C-N_Hydrolase"/>
</dbReference>
<dbReference type="PANTHER" id="PTHR43674:SF14">
    <property type="entry name" value="ALIPHATIC AMIDASE"/>
    <property type="match status" value="1"/>
</dbReference>
<dbReference type="Gene3D" id="3.60.110.10">
    <property type="entry name" value="Carbon-nitrogen hydrolase"/>
    <property type="match status" value="1"/>
</dbReference>
<dbReference type="EMBL" id="JALJOS010000002">
    <property type="protein sequence ID" value="KAK9843165.1"/>
    <property type="molecule type" value="Genomic_DNA"/>
</dbReference>
<feature type="region of interest" description="Disordered" evidence="2">
    <location>
        <begin position="309"/>
        <end position="329"/>
    </location>
</feature>
<organism evidence="4 5">
    <name type="scientific">Apatococcus lobatus</name>
    <dbReference type="NCBI Taxonomy" id="904363"/>
    <lineage>
        <taxon>Eukaryota</taxon>
        <taxon>Viridiplantae</taxon>
        <taxon>Chlorophyta</taxon>
        <taxon>core chlorophytes</taxon>
        <taxon>Trebouxiophyceae</taxon>
        <taxon>Chlorellales</taxon>
        <taxon>Chlorellaceae</taxon>
        <taxon>Apatococcus</taxon>
    </lineage>
</organism>
<dbReference type="SUPFAM" id="SSF56317">
    <property type="entry name" value="Carbon-nitrogen hydrolase"/>
    <property type="match status" value="1"/>
</dbReference>
<gene>
    <name evidence="4" type="ORF">WJX74_007864</name>
</gene>
<dbReference type="CDD" id="cd07565">
    <property type="entry name" value="aliphatic_amidase"/>
    <property type="match status" value="1"/>
</dbReference>
<dbReference type="GO" id="GO:0016811">
    <property type="term" value="F:hydrolase activity, acting on carbon-nitrogen (but not peptide) bonds, in linear amides"/>
    <property type="evidence" value="ECO:0007669"/>
    <property type="project" value="TreeGrafter"/>
</dbReference>
<dbReference type="AlphaFoldDB" id="A0AAW1S9Q2"/>
<dbReference type="Proteomes" id="UP001438707">
    <property type="component" value="Unassembled WGS sequence"/>
</dbReference>
<protein>
    <recommendedName>
        <fullName evidence="3">CN hydrolase domain-containing protein</fullName>
    </recommendedName>
</protein>
<dbReference type="InterPro" id="IPR036526">
    <property type="entry name" value="C-N_Hydrolase_sf"/>
</dbReference>
<evidence type="ECO:0000256" key="1">
    <source>
        <dbReference type="ARBA" id="ARBA00022801"/>
    </source>
</evidence>
<dbReference type="InterPro" id="IPR050345">
    <property type="entry name" value="Aliph_Amidase/BUP"/>
</dbReference>
<sequence length="388" mass="42445">MPIGSISSSPDAVGVAVVNYKVPVCENHHEIMENCQKIARCIKGAKQGYPGLDLIIFPEYSTQGFHPDKWAEFTTTLDGPEVAVFKKACQEHKVYGIFSITGEEHPEGKNPFNTLIMITDEGEINYVYRKIFPWCPKEPWTAGHETGVAIGPKGLIVGGTICYDTNFPEVVRDTVMKGAELVVRIQGYMYPCKEQQRMVPQMRAWENNCFFAVANMAGKDHVYSYFGHSNIVDFDGSVLAECSTGPDEMTYATLSLTAIRDARRNWTAENHLYNLLHRGYTSEAGGHPTCCFDFFKEWVKNPKEAARKGETLTRDADAPEDASGQWIQAPPPSALAAATVHKGQSLMSTSKAAASKAQKGDLKGASAIAAHPEKANGHATANGSGLYA</sequence>
<evidence type="ECO:0000313" key="4">
    <source>
        <dbReference type="EMBL" id="KAK9843165.1"/>
    </source>
</evidence>
<dbReference type="PANTHER" id="PTHR43674">
    <property type="entry name" value="NITRILASE C965.09-RELATED"/>
    <property type="match status" value="1"/>
</dbReference>
<evidence type="ECO:0000313" key="5">
    <source>
        <dbReference type="Proteomes" id="UP001438707"/>
    </source>
</evidence>
<dbReference type="Pfam" id="PF00795">
    <property type="entry name" value="CN_hydrolase"/>
    <property type="match status" value="1"/>
</dbReference>
<feature type="region of interest" description="Disordered" evidence="2">
    <location>
        <begin position="369"/>
        <end position="388"/>
    </location>
</feature>
<keyword evidence="1" id="KW-0378">Hydrolase</keyword>
<name>A0AAW1S9Q2_9CHLO</name>
<comment type="caution">
    <text evidence="4">The sequence shown here is derived from an EMBL/GenBank/DDBJ whole genome shotgun (WGS) entry which is preliminary data.</text>
</comment>
<evidence type="ECO:0000256" key="2">
    <source>
        <dbReference type="SAM" id="MobiDB-lite"/>
    </source>
</evidence>